<dbReference type="EMBL" id="CP000527">
    <property type="protein sequence ID" value="ABM29781.1"/>
    <property type="molecule type" value="Genomic_DNA"/>
</dbReference>
<evidence type="ECO:0000313" key="2">
    <source>
        <dbReference type="EMBL" id="ABM29781.1"/>
    </source>
</evidence>
<dbReference type="Gene3D" id="3.30.160.250">
    <property type="match status" value="1"/>
</dbReference>
<protein>
    <recommendedName>
        <fullName evidence="1">HicB-like antitoxin of toxin-antitoxin system domain-containing protein</fullName>
    </recommendedName>
</protein>
<gene>
    <name evidence="2" type="ordered locus">Dvul_2770</name>
</gene>
<dbReference type="HOGENOM" id="CLU_114047_1_1_7"/>
<reference evidence="3" key="1">
    <citation type="journal article" date="2009" name="Environ. Microbiol.">
        <title>Contribution of mobile genetic elements to Desulfovibrio vulgaris genome plasticity.</title>
        <authorList>
            <person name="Walker C.B."/>
            <person name="Stolyar S."/>
            <person name="Chivian D."/>
            <person name="Pinel N."/>
            <person name="Gabster J.A."/>
            <person name="Dehal P.S."/>
            <person name="He Z."/>
            <person name="Yang Z.K."/>
            <person name="Yen H.C."/>
            <person name="Zhou J."/>
            <person name="Wall J.D."/>
            <person name="Hazen T.C."/>
            <person name="Arkin A.P."/>
            <person name="Stahl D.A."/>
        </authorList>
    </citation>
    <scope>NUCLEOTIDE SEQUENCE [LARGE SCALE GENOMIC DNA]</scope>
    <source>
        <strain evidence="3">DP4</strain>
    </source>
</reference>
<name>A0A0H3ABI3_NITV4</name>
<dbReference type="InterPro" id="IPR031807">
    <property type="entry name" value="HicB-like"/>
</dbReference>
<accession>A0A0H3ABI3</accession>
<feature type="domain" description="HicB-like antitoxin of toxin-antitoxin system" evidence="1">
    <location>
        <begin position="15"/>
        <end position="136"/>
    </location>
</feature>
<evidence type="ECO:0000313" key="3">
    <source>
        <dbReference type="Proteomes" id="UP000009173"/>
    </source>
</evidence>
<dbReference type="CDD" id="cd22231">
    <property type="entry name" value="RHH_NikR_HicB-like"/>
    <property type="match status" value="1"/>
</dbReference>
<dbReference type="GO" id="GO:0006355">
    <property type="term" value="P:regulation of DNA-templated transcription"/>
    <property type="evidence" value="ECO:0007669"/>
    <property type="project" value="InterPro"/>
</dbReference>
<dbReference type="PANTHER" id="PTHR34504:SF2">
    <property type="entry name" value="UPF0150 PROTEIN SSL0259"/>
    <property type="match status" value="1"/>
</dbReference>
<dbReference type="Gene3D" id="1.10.1220.10">
    <property type="entry name" value="Met repressor-like"/>
    <property type="match status" value="1"/>
</dbReference>
<dbReference type="KEGG" id="dvl:Dvul_2770"/>
<dbReference type="InterPro" id="IPR051404">
    <property type="entry name" value="TA_system_antitoxin"/>
</dbReference>
<dbReference type="InterPro" id="IPR010985">
    <property type="entry name" value="Ribbon_hlx_hlx"/>
</dbReference>
<proteinExistence type="predicted"/>
<dbReference type="Proteomes" id="UP000009173">
    <property type="component" value="Chromosome"/>
</dbReference>
<dbReference type="SUPFAM" id="SSF143100">
    <property type="entry name" value="TTHA1013/TTHA0281-like"/>
    <property type="match status" value="1"/>
</dbReference>
<dbReference type="RefSeq" id="WP_011793075.1">
    <property type="nucleotide sequence ID" value="NC_008751.1"/>
</dbReference>
<dbReference type="PANTHER" id="PTHR34504">
    <property type="entry name" value="ANTITOXIN HICB"/>
    <property type="match status" value="1"/>
</dbReference>
<dbReference type="InterPro" id="IPR035069">
    <property type="entry name" value="TTHA1013/TTHA0281-like"/>
</dbReference>
<dbReference type="InterPro" id="IPR013321">
    <property type="entry name" value="Arc_rbn_hlx_hlx"/>
</dbReference>
<evidence type="ECO:0000259" key="1">
    <source>
        <dbReference type="Pfam" id="PF15919"/>
    </source>
</evidence>
<dbReference type="AlphaFoldDB" id="A0A0H3ABI3"/>
<dbReference type="SUPFAM" id="SSF47598">
    <property type="entry name" value="Ribbon-helix-helix"/>
    <property type="match status" value="1"/>
</dbReference>
<sequence length="145" mass="15783">MAYYVAQFLPSGEREGVYTVTFPDLPGCITQGDSLEDAFRMAQEALECHLLGMHEDGDEIPEASSLKHAKELAIKEALEDGEALPDGTLYQLVPAPHLVVAPVRVNISLAPHVLALVDRLAKEEGMSRSGFLATAARHYVNQLRA</sequence>
<dbReference type="Pfam" id="PF15919">
    <property type="entry name" value="HicB_lk_antitox"/>
    <property type="match status" value="1"/>
</dbReference>
<organism evidence="2 3">
    <name type="scientific">Nitratidesulfovibrio vulgaris (strain DP4)</name>
    <name type="common">Desulfovibrio vulgaris</name>
    <dbReference type="NCBI Taxonomy" id="391774"/>
    <lineage>
        <taxon>Bacteria</taxon>
        <taxon>Pseudomonadati</taxon>
        <taxon>Thermodesulfobacteriota</taxon>
        <taxon>Desulfovibrionia</taxon>
        <taxon>Desulfovibrionales</taxon>
        <taxon>Desulfovibrionaceae</taxon>
        <taxon>Nitratidesulfovibrio</taxon>
    </lineage>
</organism>